<gene>
    <name evidence="7" type="ORF">HS088_TW14G00001</name>
</gene>
<dbReference type="GO" id="GO:0005634">
    <property type="term" value="C:nucleus"/>
    <property type="evidence" value="ECO:0007669"/>
    <property type="project" value="UniProtKB-SubCell"/>
</dbReference>
<keyword evidence="8" id="KW-1185">Reference proteome</keyword>
<feature type="domain" description="PPC" evidence="6">
    <location>
        <begin position="1"/>
        <end position="127"/>
    </location>
</feature>
<sequence length="152" mass="15327">MDVLSKIMSFSQHGSRAVCVLSATGSISNVTLRQFPTSGGTVTVEILSLSDSFILSESAGQPSRTGGFSVLLSGPNGNILGGGVSGLLTTASLVQVVLGSFNVESQKASKMGNSSEPMSAPPRLVPGPSATFSPPSHGTFSEPSATTAILKA</sequence>
<evidence type="ECO:0000313" key="8">
    <source>
        <dbReference type="Proteomes" id="UP000593562"/>
    </source>
</evidence>
<comment type="caution">
    <text evidence="7">The sequence shown here is derived from an EMBL/GenBank/DDBJ whole genome shotgun (WGS) entry which is preliminary data.</text>
</comment>
<keyword evidence="2 5" id="KW-0238">DNA-binding</keyword>
<comment type="subcellular location">
    <subcellularLocation>
        <location evidence="5">Nucleus</location>
    </subcellularLocation>
</comment>
<keyword evidence="3 5" id="KW-0804">Transcription</keyword>
<dbReference type="Proteomes" id="UP000593562">
    <property type="component" value="Unassembled WGS sequence"/>
</dbReference>
<keyword evidence="1 5" id="KW-0805">Transcription regulation</keyword>
<dbReference type="PROSITE" id="PS51742">
    <property type="entry name" value="PPC"/>
    <property type="match status" value="1"/>
</dbReference>
<dbReference type="InParanoid" id="A0A7J7CP58"/>
<evidence type="ECO:0000256" key="5">
    <source>
        <dbReference type="RuleBase" id="RU367031"/>
    </source>
</evidence>
<dbReference type="PANTHER" id="PTHR31500:SF57">
    <property type="entry name" value="AT-HOOK MOTIF NUCLEAR-LOCALIZED PROTEIN 10"/>
    <property type="match status" value="1"/>
</dbReference>
<proteinExistence type="predicted"/>
<keyword evidence="4 5" id="KW-0539">Nucleus</keyword>
<evidence type="ECO:0000256" key="1">
    <source>
        <dbReference type="ARBA" id="ARBA00023015"/>
    </source>
</evidence>
<dbReference type="GO" id="GO:0003680">
    <property type="term" value="F:minor groove of adenine-thymine-rich DNA binding"/>
    <property type="evidence" value="ECO:0007669"/>
    <property type="project" value="UniProtKB-UniRule"/>
</dbReference>
<evidence type="ECO:0000313" key="7">
    <source>
        <dbReference type="EMBL" id="KAF5735872.1"/>
    </source>
</evidence>
<comment type="function">
    <text evidence="5">Transcription factor that specifically binds AT-rich DNA sequences related to the nuclear matrix attachment regions (MARs).</text>
</comment>
<accession>A0A7J7CP58</accession>
<dbReference type="EMBL" id="JAAARO010000014">
    <property type="protein sequence ID" value="KAF5735872.1"/>
    <property type="molecule type" value="Genomic_DNA"/>
</dbReference>
<dbReference type="AlphaFoldDB" id="A0A7J7CP58"/>
<evidence type="ECO:0000256" key="4">
    <source>
        <dbReference type="ARBA" id="ARBA00023242"/>
    </source>
</evidence>
<dbReference type="InterPro" id="IPR005175">
    <property type="entry name" value="PPC_dom"/>
</dbReference>
<dbReference type="PANTHER" id="PTHR31500">
    <property type="entry name" value="AT-HOOK MOTIF NUCLEAR-LOCALIZED PROTEIN 9"/>
    <property type="match status" value="1"/>
</dbReference>
<evidence type="ECO:0000256" key="3">
    <source>
        <dbReference type="ARBA" id="ARBA00023163"/>
    </source>
</evidence>
<organism evidence="7 8">
    <name type="scientific">Tripterygium wilfordii</name>
    <name type="common">Thunder God vine</name>
    <dbReference type="NCBI Taxonomy" id="458696"/>
    <lineage>
        <taxon>Eukaryota</taxon>
        <taxon>Viridiplantae</taxon>
        <taxon>Streptophyta</taxon>
        <taxon>Embryophyta</taxon>
        <taxon>Tracheophyta</taxon>
        <taxon>Spermatophyta</taxon>
        <taxon>Magnoliopsida</taxon>
        <taxon>eudicotyledons</taxon>
        <taxon>Gunneridae</taxon>
        <taxon>Pentapetalae</taxon>
        <taxon>rosids</taxon>
        <taxon>fabids</taxon>
        <taxon>Celastrales</taxon>
        <taxon>Celastraceae</taxon>
        <taxon>Tripterygium</taxon>
    </lineage>
</organism>
<evidence type="ECO:0000259" key="6">
    <source>
        <dbReference type="PROSITE" id="PS51742"/>
    </source>
</evidence>
<reference evidence="7 8" key="1">
    <citation type="journal article" date="2020" name="Nat. Commun.">
        <title>Genome of Tripterygium wilfordii and identification of cytochrome P450 involved in triptolide biosynthesis.</title>
        <authorList>
            <person name="Tu L."/>
            <person name="Su P."/>
            <person name="Zhang Z."/>
            <person name="Gao L."/>
            <person name="Wang J."/>
            <person name="Hu T."/>
            <person name="Zhou J."/>
            <person name="Zhang Y."/>
            <person name="Zhao Y."/>
            <person name="Liu Y."/>
            <person name="Song Y."/>
            <person name="Tong Y."/>
            <person name="Lu Y."/>
            <person name="Yang J."/>
            <person name="Xu C."/>
            <person name="Jia M."/>
            <person name="Peters R.J."/>
            <person name="Huang L."/>
            <person name="Gao W."/>
        </authorList>
    </citation>
    <scope>NUCLEOTIDE SEQUENCE [LARGE SCALE GENOMIC DNA]</scope>
    <source>
        <strain evidence="8">cv. XIE 37</strain>
        <tissue evidence="7">Leaf</tissue>
    </source>
</reference>
<dbReference type="Gene3D" id="3.30.1330.80">
    <property type="entry name" value="Hypothetical protein, similar to alpha- acetolactate decarboxylase, domain 2"/>
    <property type="match status" value="1"/>
</dbReference>
<dbReference type="CDD" id="cd11378">
    <property type="entry name" value="DUF296"/>
    <property type="match status" value="1"/>
</dbReference>
<name>A0A7J7CP58_TRIWF</name>
<protein>
    <recommendedName>
        <fullName evidence="5">AT-hook motif nuclear-localized protein</fullName>
    </recommendedName>
</protein>
<dbReference type="InterPro" id="IPR039605">
    <property type="entry name" value="AHL"/>
</dbReference>
<dbReference type="SUPFAM" id="SSF117856">
    <property type="entry name" value="AF0104/ALDC/Ptd012-like"/>
    <property type="match status" value="1"/>
</dbReference>
<dbReference type="Pfam" id="PF03479">
    <property type="entry name" value="PCC"/>
    <property type="match status" value="1"/>
</dbReference>
<evidence type="ECO:0000256" key="2">
    <source>
        <dbReference type="ARBA" id="ARBA00023125"/>
    </source>
</evidence>
<comment type="domain">
    <text evidence="5">The PPC domain mediates interactions between AHL proteins.</text>
</comment>